<dbReference type="RefSeq" id="WP_030263704.1">
    <property type="nucleotide sequence ID" value="NZ_JBHEZZ010000023.1"/>
</dbReference>
<accession>A0ABV6UWR8</accession>
<name>A0ABV6UWR8_9ACTN</name>
<sequence>MPGTLNTADRTTEPVTRPATVVRFGQPALLVLQATVTEPDGTTGHLAMAMPAAGYGTAPWQLYALLTHLRQLRDAGGGRSRRSRRVPAPGR</sequence>
<evidence type="ECO:0000313" key="1">
    <source>
        <dbReference type="EMBL" id="MFC1405801.1"/>
    </source>
</evidence>
<gene>
    <name evidence="1" type="ORF">ACEZDJ_31375</name>
</gene>
<keyword evidence="2" id="KW-1185">Reference proteome</keyword>
<dbReference type="EMBL" id="JBHEZZ010000023">
    <property type="protein sequence ID" value="MFC1405801.1"/>
    <property type="molecule type" value="Genomic_DNA"/>
</dbReference>
<dbReference type="Proteomes" id="UP001592528">
    <property type="component" value="Unassembled WGS sequence"/>
</dbReference>
<protein>
    <submittedName>
        <fullName evidence="1">Uncharacterized protein</fullName>
    </submittedName>
</protein>
<evidence type="ECO:0000313" key="2">
    <source>
        <dbReference type="Proteomes" id="UP001592528"/>
    </source>
</evidence>
<organism evidence="1 2">
    <name type="scientific">Streptacidiphilus cavernicola</name>
    <dbReference type="NCBI Taxonomy" id="3342716"/>
    <lineage>
        <taxon>Bacteria</taxon>
        <taxon>Bacillati</taxon>
        <taxon>Actinomycetota</taxon>
        <taxon>Actinomycetes</taxon>
        <taxon>Kitasatosporales</taxon>
        <taxon>Streptomycetaceae</taxon>
        <taxon>Streptacidiphilus</taxon>
    </lineage>
</organism>
<proteinExistence type="predicted"/>
<reference evidence="1 2" key="1">
    <citation type="submission" date="2024-09" db="EMBL/GenBank/DDBJ databases">
        <authorList>
            <person name="Lee S.D."/>
        </authorList>
    </citation>
    <scope>NUCLEOTIDE SEQUENCE [LARGE SCALE GENOMIC DNA]</scope>
    <source>
        <strain evidence="1 2">N1-5</strain>
    </source>
</reference>
<comment type="caution">
    <text evidence="1">The sequence shown here is derived from an EMBL/GenBank/DDBJ whole genome shotgun (WGS) entry which is preliminary data.</text>
</comment>